<reference evidence="3" key="1">
    <citation type="journal article" date="2019" name="Int. J. Syst. Evol. Microbiol.">
        <title>The Global Catalogue of Microorganisms (GCM) 10K type strain sequencing project: providing services to taxonomists for standard genome sequencing and annotation.</title>
        <authorList>
            <consortium name="The Broad Institute Genomics Platform"/>
            <consortium name="The Broad Institute Genome Sequencing Center for Infectious Disease"/>
            <person name="Wu L."/>
            <person name="Ma J."/>
        </authorList>
    </citation>
    <scope>NUCLEOTIDE SEQUENCE [LARGE SCALE GENOMIC DNA]</scope>
    <source>
        <strain evidence="3">KCTC 52165</strain>
    </source>
</reference>
<proteinExistence type="predicted"/>
<comment type="caution">
    <text evidence="2">The sequence shown here is derived from an EMBL/GenBank/DDBJ whole genome shotgun (WGS) entry which is preliminary data.</text>
</comment>
<evidence type="ECO:0000313" key="2">
    <source>
        <dbReference type="EMBL" id="MFC3208943.1"/>
    </source>
</evidence>
<dbReference type="Proteomes" id="UP001595583">
    <property type="component" value="Unassembled WGS sequence"/>
</dbReference>
<keyword evidence="1" id="KW-0472">Membrane</keyword>
<accession>A0ABV7KJB9</accession>
<organism evidence="2 3">
    <name type="scientific">Aquamicrobium soli</name>
    <dbReference type="NCBI Taxonomy" id="1811518"/>
    <lineage>
        <taxon>Bacteria</taxon>
        <taxon>Pseudomonadati</taxon>
        <taxon>Pseudomonadota</taxon>
        <taxon>Alphaproteobacteria</taxon>
        <taxon>Hyphomicrobiales</taxon>
        <taxon>Phyllobacteriaceae</taxon>
        <taxon>Aquamicrobium</taxon>
    </lineage>
</organism>
<dbReference type="EMBL" id="JBHRTK010000031">
    <property type="protein sequence ID" value="MFC3208943.1"/>
    <property type="molecule type" value="Genomic_DNA"/>
</dbReference>
<keyword evidence="1" id="KW-1133">Transmembrane helix</keyword>
<evidence type="ECO:0000313" key="3">
    <source>
        <dbReference type="Proteomes" id="UP001595583"/>
    </source>
</evidence>
<gene>
    <name evidence="2" type="ORF">ACFOHJ_22215</name>
</gene>
<name>A0ABV7KJB9_9HYPH</name>
<keyword evidence="3" id="KW-1185">Reference proteome</keyword>
<protein>
    <submittedName>
        <fullName evidence="2">Uncharacterized protein</fullName>
    </submittedName>
</protein>
<dbReference type="RefSeq" id="WP_378224931.1">
    <property type="nucleotide sequence ID" value="NZ_JBHRTK010000031.1"/>
</dbReference>
<keyword evidence="1" id="KW-0812">Transmembrane</keyword>
<evidence type="ECO:0000256" key="1">
    <source>
        <dbReference type="SAM" id="Phobius"/>
    </source>
</evidence>
<sequence length="109" mass="12386">MMRLARSLARSVAAAIRHDPEVERMIAAHTKSWRPSVDRFDRNRPLVLWFAVGVTTSLFPFFGTVENLLAKDSLVEANLRIVSLVKAFQTPGLDDFTLFLRIRGTGRSW</sequence>
<feature type="transmembrane region" description="Helical" evidence="1">
    <location>
        <begin position="46"/>
        <end position="65"/>
    </location>
</feature>